<proteinExistence type="predicted"/>
<keyword evidence="3" id="KW-1185">Reference proteome</keyword>
<evidence type="ECO:0000313" key="3">
    <source>
        <dbReference type="Proteomes" id="UP000037460"/>
    </source>
</evidence>
<name>A0A0M0JAP9_9EUKA</name>
<sequence length="195" mass="21024">MWRDKRGNIVAPPAGLAGGSEDDPMAIDEGDEDTAAAAAAEARRRAQQEAAERAAEEAADDSVTEEEDDKDEAESARQPAPLLWPPGLTRCPFDVRCPLRPHGCLRGNPTHLLKESHTVEHVRRQARKVDWAHPFGPLYRLVRDAGLPHAHCTTKDACLRALDTALDAFEVAGARHGVPSATAGDYAAMAPEPVD</sequence>
<organism evidence="2 3">
    <name type="scientific">Chrysochromulina tobinii</name>
    <dbReference type="NCBI Taxonomy" id="1460289"/>
    <lineage>
        <taxon>Eukaryota</taxon>
        <taxon>Haptista</taxon>
        <taxon>Haptophyta</taxon>
        <taxon>Prymnesiophyceae</taxon>
        <taxon>Prymnesiales</taxon>
        <taxon>Chrysochromulinaceae</taxon>
        <taxon>Chrysochromulina</taxon>
    </lineage>
</organism>
<protein>
    <submittedName>
        <fullName evidence="2">Uncharacterized protein</fullName>
    </submittedName>
</protein>
<dbReference type="AlphaFoldDB" id="A0A0M0JAP9"/>
<dbReference type="Proteomes" id="UP000037460">
    <property type="component" value="Unassembled WGS sequence"/>
</dbReference>
<feature type="compositionally biased region" description="Acidic residues" evidence="1">
    <location>
        <begin position="20"/>
        <end position="34"/>
    </location>
</feature>
<evidence type="ECO:0000256" key="1">
    <source>
        <dbReference type="SAM" id="MobiDB-lite"/>
    </source>
</evidence>
<reference evidence="3" key="1">
    <citation type="journal article" date="2015" name="PLoS Genet.">
        <title>Genome Sequence and Transcriptome Analyses of Chrysochromulina tobin: Metabolic Tools for Enhanced Algal Fitness in the Prominent Order Prymnesiales (Haptophyceae).</title>
        <authorList>
            <person name="Hovde B.T."/>
            <person name="Deodato C.R."/>
            <person name="Hunsperger H.M."/>
            <person name="Ryken S.A."/>
            <person name="Yost W."/>
            <person name="Jha R.K."/>
            <person name="Patterson J."/>
            <person name="Monnat R.J. Jr."/>
            <person name="Barlow S.B."/>
            <person name="Starkenburg S.R."/>
            <person name="Cattolico R.A."/>
        </authorList>
    </citation>
    <scope>NUCLEOTIDE SEQUENCE</scope>
    <source>
        <strain evidence="3">CCMP291</strain>
    </source>
</reference>
<accession>A0A0M0JAP9</accession>
<feature type="region of interest" description="Disordered" evidence="1">
    <location>
        <begin position="1"/>
        <end position="83"/>
    </location>
</feature>
<gene>
    <name evidence="2" type="ORF">Ctob_003725</name>
</gene>
<feature type="compositionally biased region" description="Basic and acidic residues" evidence="1">
    <location>
        <begin position="41"/>
        <end position="56"/>
    </location>
</feature>
<evidence type="ECO:0000313" key="2">
    <source>
        <dbReference type="EMBL" id="KOO23669.1"/>
    </source>
</evidence>
<dbReference type="EMBL" id="JWZX01003168">
    <property type="protein sequence ID" value="KOO23669.1"/>
    <property type="molecule type" value="Genomic_DNA"/>
</dbReference>
<feature type="compositionally biased region" description="Acidic residues" evidence="1">
    <location>
        <begin position="57"/>
        <end position="72"/>
    </location>
</feature>
<comment type="caution">
    <text evidence="2">The sequence shown here is derived from an EMBL/GenBank/DDBJ whole genome shotgun (WGS) entry which is preliminary data.</text>
</comment>